<keyword evidence="3" id="KW-1185">Reference proteome</keyword>
<organism evidence="2 3">
    <name type="scientific">Donghicola tyrosinivorans</name>
    <dbReference type="NCBI Taxonomy" id="1652492"/>
    <lineage>
        <taxon>Bacteria</taxon>
        <taxon>Pseudomonadati</taxon>
        <taxon>Pseudomonadota</taxon>
        <taxon>Alphaproteobacteria</taxon>
        <taxon>Rhodobacterales</taxon>
        <taxon>Roseobacteraceae</taxon>
        <taxon>Donghicola</taxon>
    </lineage>
</organism>
<evidence type="ECO:0000313" key="2">
    <source>
        <dbReference type="EMBL" id="PRY84440.1"/>
    </source>
</evidence>
<dbReference type="OrthoDB" id="7869473at2"/>
<reference evidence="2 3" key="1">
    <citation type="submission" date="2018-03" db="EMBL/GenBank/DDBJ databases">
        <title>Genomic Encyclopedia of Archaeal and Bacterial Type Strains, Phase II (KMG-II): from individual species to whole genera.</title>
        <authorList>
            <person name="Goeker M."/>
        </authorList>
    </citation>
    <scope>NUCLEOTIDE SEQUENCE [LARGE SCALE GENOMIC DNA]</scope>
    <source>
        <strain evidence="2 3">DSM 100212</strain>
    </source>
</reference>
<feature type="signal peptide" evidence="1">
    <location>
        <begin position="1"/>
        <end position="17"/>
    </location>
</feature>
<evidence type="ECO:0000256" key="1">
    <source>
        <dbReference type="SAM" id="SignalP"/>
    </source>
</evidence>
<dbReference type="PROSITE" id="PS51257">
    <property type="entry name" value="PROKAR_LIPOPROTEIN"/>
    <property type="match status" value="1"/>
</dbReference>
<comment type="caution">
    <text evidence="2">The sequence shown here is derived from an EMBL/GenBank/DDBJ whole genome shotgun (WGS) entry which is preliminary data.</text>
</comment>
<dbReference type="AlphaFoldDB" id="A0A2T0WCL2"/>
<proteinExistence type="predicted"/>
<dbReference type="EMBL" id="PVTQ01000024">
    <property type="protein sequence ID" value="PRY84440.1"/>
    <property type="molecule type" value="Genomic_DNA"/>
</dbReference>
<keyword evidence="1" id="KW-0732">Signal</keyword>
<protein>
    <submittedName>
        <fullName evidence="2">Uncharacterized protein</fullName>
    </submittedName>
</protein>
<accession>A0A2T0WCL2</accession>
<feature type="chain" id="PRO_5015760829" evidence="1">
    <location>
        <begin position="18"/>
        <end position="71"/>
    </location>
</feature>
<dbReference type="RefSeq" id="WP_106268394.1">
    <property type="nucleotide sequence ID" value="NZ_PVTQ01000024.1"/>
</dbReference>
<name>A0A2T0WCL2_9RHOB</name>
<dbReference type="Proteomes" id="UP000238392">
    <property type="component" value="Unassembled WGS sequence"/>
</dbReference>
<evidence type="ECO:0000313" key="3">
    <source>
        <dbReference type="Proteomes" id="UP000238392"/>
    </source>
</evidence>
<gene>
    <name evidence="2" type="ORF">CLV74_12437</name>
</gene>
<sequence>MKLAIAAGLPLLVGACAALPELDTAPGLTAASVTPPATMAQPGPNVAYLGYRLQEPADWRSLNDAQREGGK</sequence>